<gene>
    <name evidence="1" type="ORF">ERS027659_05151</name>
</gene>
<dbReference type="Proteomes" id="UP000050164">
    <property type="component" value="Unassembled WGS sequence"/>
</dbReference>
<accession>A0A655AWE6</accession>
<reference evidence="1 2" key="1">
    <citation type="submission" date="2015-03" db="EMBL/GenBank/DDBJ databases">
        <authorList>
            <consortium name="Pathogen Informatics"/>
        </authorList>
    </citation>
    <scope>NUCLEOTIDE SEQUENCE [LARGE SCALE GENOMIC DNA]</scope>
    <source>
        <strain evidence="1 2">Bir 185</strain>
    </source>
</reference>
<evidence type="ECO:0000313" key="2">
    <source>
        <dbReference type="Proteomes" id="UP000050164"/>
    </source>
</evidence>
<evidence type="ECO:0000313" key="1">
    <source>
        <dbReference type="EMBL" id="CKU28713.1"/>
    </source>
</evidence>
<dbReference type="AlphaFoldDB" id="A0A655AWE6"/>
<protein>
    <submittedName>
        <fullName evidence="1">Uncharacterized protein</fullName>
    </submittedName>
</protein>
<organism evidence="1 2">
    <name type="scientific">Mycobacterium tuberculosis</name>
    <dbReference type="NCBI Taxonomy" id="1773"/>
    <lineage>
        <taxon>Bacteria</taxon>
        <taxon>Bacillati</taxon>
        <taxon>Actinomycetota</taxon>
        <taxon>Actinomycetes</taxon>
        <taxon>Mycobacteriales</taxon>
        <taxon>Mycobacteriaceae</taxon>
        <taxon>Mycobacterium</taxon>
        <taxon>Mycobacterium tuberculosis complex</taxon>
    </lineage>
</organism>
<proteinExistence type="predicted"/>
<name>A0A655AWE6_MYCTX</name>
<dbReference type="EMBL" id="CNFT01002466">
    <property type="protein sequence ID" value="CKU28713.1"/>
    <property type="molecule type" value="Genomic_DNA"/>
</dbReference>
<sequence>MVISARLWSVRSSSCRAVVISRLPVQPTGCPSAIAPPLTLTRSMSGSCTRAQDSTTDANASLISTMSMSPIFMPAFSSTFAVDCTGPSRW</sequence>